<dbReference type="Pfam" id="PF17957">
    <property type="entry name" value="Big_7"/>
    <property type="match status" value="1"/>
</dbReference>
<dbReference type="AlphaFoldDB" id="A0A060HHH3"/>
<gene>
    <name evidence="2" type="ORF">NVIE_017910</name>
</gene>
<name>A0A060HHH3_9ARCH</name>
<evidence type="ECO:0000313" key="2">
    <source>
        <dbReference type="EMBL" id="AIC16054.1"/>
    </source>
</evidence>
<organism evidence="2 3">
    <name type="scientific">Nitrososphaera viennensis EN76</name>
    <dbReference type="NCBI Taxonomy" id="926571"/>
    <lineage>
        <taxon>Archaea</taxon>
        <taxon>Nitrososphaerota</taxon>
        <taxon>Nitrososphaeria</taxon>
        <taxon>Nitrososphaerales</taxon>
        <taxon>Nitrososphaeraceae</taxon>
        <taxon>Nitrososphaera</taxon>
    </lineage>
</organism>
<dbReference type="SUPFAM" id="SSF81296">
    <property type="entry name" value="E set domains"/>
    <property type="match status" value="1"/>
</dbReference>
<evidence type="ECO:0000313" key="3">
    <source>
        <dbReference type="Proteomes" id="UP000027093"/>
    </source>
</evidence>
<evidence type="ECO:0000256" key="1">
    <source>
        <dbReference type="SAM" id="MobiDB-lite"/>
    </source>
</evidence>
<dbReference type="InterPro" id="IPR013783">
    <property type="entry name" value="Ig-like_fold"/>
</dbReference>
<proteinExistence type="predicted"/>
<dbReference type="Proteomes" id="UP000027093">
    <property type="component" value="Chromosome"/>
</dbReference>
<feature type="compositionally biased region" description="Polar residues" evidence="1">
    <location>
        <begin position="42"/>
        <end position="53"/>
    </location>
</feature>
<dbReference type="KEGG" id="nvn:NVIE_017910"/>
<dbReference type="STRING" id="926571.NVIE_017910"/>
<feature type="region of interest" description="Disordered" evidence="1">
    <location>
        <begin position="32"/>
        <end position="53"/>
    </location>
</feature>
<keyword evidence="3" id="KW-1185">Reference proteome</keyword>
<reference evidence="2 3" key="1">
    <citation type="journal article" date="2014" name="Int. J. Syst. Evol. Microbiol.">
        <title>Nitrososphaera viennensis gen. nov., sp. nov., an aerobic and mesophilic, ammonia-oxidizing archaeon from soil and a member of the archaeal phylum Thaumarchaeota.</title>
        <authorList>
            <person name="Stieglmeier M."/>
            <person name="Klingl A."/>
            <person name="Alves R.J."/>
            <person name="Rittmann S.K."/>
            <person name="Melcher M."/>
            <person name="Leisch N."/>
            <person name="Schleper C."/>
        </authorList>
    </citation>
    <scope>NUCLEOTIDE SEQUENCE [LARGE SCALE GENOMIC DNA]</scope>
    <source>
        <strain evidence="2">EN76</strain>
    </source>
</reference>
<dbReference type="EMBL" id="CP007536">
    <property type="protein sequence ID" value="AIC16054.1"/>
    <property type="molecule type" value="Genomic_DNA"/>
</dbReference>
<dbReference type="InterPro" id="IPR014756">
    <property type="entry name" value="Ig_E-set"/>
</dbReference>
<evidence type="ECO:0008006" key="4">
    <source>
        <dbReference type="Google" id="ProtNLM"/>
    </source>
</evidence>
<dbReference type="HOGENOM" id="CLU_126923_0_0_2"/>
<dbReference type="Gene3D" id="2.60.40.10">
    <property type="entry name" value="Immunoglobulins"/>
    <property type="match status" value="1"/>
</dbReference>
<accession>A0A060HHH3</accession>
<sequence>MAGLAATIMAAAGFAGDFLFPESFAATTTEASTALQEEDTTKPTGTIISPAPGNTVQLNTPITVTGTAFDDVEISKVEVRAVNLEDTKGTTYALATSSDGYASWTFTLTIPSESYENITVRITDTSGNQKWMTHRVQVTGTVPVTTTTT</sequence>
<protein>
    <recommendedName>
        <fullName evidence="4">Bacterial Ig domain-containing protein</fullName>
    </recommendedName>
</protein>